<gene>
    <name evidence="10" type="ORF">RGB73_26160</name>
</gene>
<accession>A0ABY9T214</accession>
<evidence type="ECO:0000256" key="3">
    <source>
        <dbReference type="ARBA" id="ARBA00022448"/>
    </source>
</evidence>
<dbReference type="InterPro" id="IPR003593">
    <property type="entry name" value="AAA+_ATPase"/>
</dbReference>
<dbReference type="InterPro" id="IPR015856">
    <property type="entry name" value="ABC_transpr_CbiO/EcfA_su"/>
</dbReference>
<evidence type="ECO:0000313" key="10">
    <source>
        <dbReference type="EMBL" id="WNC14125.1"/>
    </source>
</evidence>
<proteinExistence type="inferred from homology"/>
<evidence type="ECO:0000256" key="1">
    <source>
        <dbReference type="ARBA" id="ARBA00004202"/>
    </source>
</evidence>
<dbReference type="PROSITE" id="PS50893">
    <property type="entry name" value="ABC_TRANSPORTER_2"/>
    <property type="match status" value="1"/>
</dbReference>
<dbReference type="PANTHER" id="PTHR43553:SF24">
    <property type="entry name" value="ENERGY-COUPLING FACTOR TRANSPORTER ATP-BINDING PROTEIN ECFA1"/>
    <property type="match status" value="1"/>
</dbReference>
<keyword evidence="5" id="KW-0547">Nucleotide-binding</keyword>
<evidence type="ECO:0000256" key="5">
    <source>
        <dbReference type="ARBA" id="ARBA00022741"/>
    </source>
</evidence>
<dbReference type="Proteomes" id="UP001256827">
    <property type="component" value="Chromosome"/>
</dbReference>
<evidence type="ECO:0000256" key="7">
    <source>
        <dbReference type="ARBA" id="ARBA00022967"/>
    </source>
</evidence>
<feature type="domain" description="ABC transporter" evidence="9">
    <location>
        <begin position="6"/>
        <end position="242"/>
    </location>
</feature>
<name>A0ABY9T214_BREBE</name>
<dbReference type="EMBL" id="CP134050">
    <property type="protein sequence ID" value="WNC14125.1"/>
    <property type="molecule type" value="Genomic_DNA"/>
</dbReference>
<keyword evidence="11" id="KW-1185">Reference proteome</keyword>
<organism evidence="10 11">
    <name type="scientific">Brevibacillus brevis</name>
    <name type="common">Bacillus brevis</name>
    <dbReference type="NCBI Taxonomy" id="1393"/>
    <lineage>
        <taxon>Bacteria</taxon>
        <taxon>Bacillati</taxon>
        <taxon>Bacillota</taxon>
        <taxon>Bacilli</taxon>
        <taxon>Bacillales</taxon>
        <taxon>Paenibacillaceae</taxon>
        <taxon>Brevibacillus</taxon>
    </lineage>
</organism>
<dbReference type="RefSeq" id="WP_310766063.1">
    <property type="nucleotide sequence ID" value="NZ_CP134050.1"/>
</dbReference>
<dbReference type="PANTHER" id="PTHR43553">
    <property type="entry name" value="HEAVY METAL TRANSPORTER"/>
    <property type="match status" value="1"/>
</dbReference>
<sequence>MTSWLLEFSELQFTYPGSGRPVLRGVSFGIPEGKKCALLGRNGCGKSTLFLHANGILQPQAGQVSWRGVPFVYKRSFLQEMTQKVGLVFQDPEHQLIASTVAEDISYGLVNRKLPPEVIREKVEKVLAAFGMTELADVPIHHLSLGQKRRLALAGVMVLEPELLLLDEPTAYLDRYQTKVLLRELDAIHQEGTTVLMATHDMDIAFEWAEWMCVMDGGRLVFAGEPREALEQKAMLESLHLGVPLVAEVWEVLPDSLKRELGAGIPRSVDELKNRLAGRFEAKRETAPV</sequence>
<evidence type="ECO:0000256" key="4">
    <source>
        <dbReference type="ARBA" id="ARBA00022475"/>
    </source>
</evidence>
<dbReference type="InterPro" id="IPR003439">
    <property type="entry name" value="ABC_transporter-like_ATP-bd"/>
</dbReference>
<dbReference type="InterPro" id="IPR017871">
    <property type="entry name" value="ABC_transporter-like_CS"/>
</dbReference>
<comment type="subcellular location">
    <subcellularLocation>
        <location evidence="1">Cell membrane</location>
        <topology evidence="1">Peripheral membrane protein</topology>
    </subcellularLocation>
</comment>
<keyword evidence="6 10" id="KW-0067">ATP-binding</keyword>
<comment type="similarity">
    <text evidence="2">Belongs to the ABC transporter superfamily.</text>
</comment>
<protein>
    <submittedName>
        <fullName evidence="10">ABC transporter ATP-binding protein</fullName>
    </submittedName>
</protein>
<evidence type="ECO:0000259" key="9">
    <source>
        <dbReference type="PROSITE" id="PS50893"/>
    </source>
</evidence>
<dbReference type="Gene3D" id="3.40.50.300">
    <property type="entry name" value="P-loop containing nucleotide triphosphate hydrolases"/>
    <property type="match status" value="1"/>
</dbReference>
<dbReference type="SUPFAM" id="SSF52540">
    <property type="entry name" value="P-loop containing nucleoside triphosphate hydrolases"/>
    <property type="match status" value="1"/>
</dbReference>
<dbReference type="PROSITE" id="PS00211">
    <property type="entry name" value="ABC_TRANSPORTER_1"/>
    <property type="match status" value="1"/>
</dbReference>
<dbReference type="InterPro" id="IPR050095">
    <property type="entry name" value="ECF_ABC_transporter_ATP-bd"/>
</dbReference>
<evidence type="ECO:0000256" key="8">
    <source>
        <dbReference type="ARBA" id="ARBA00023136"/>
    </source>
</evidence>
<keyword evidence="4" id="KW-1003">Cell membrane</keyword>
<evidence type="ECO:0000313" key="11">
    <source>
        <dbReference type="Proteomes" id="UP001256827"/>
    </source>
</evidence>
<keyword evidence="3" id="KW-0813">Transport</keyword>
<keyword evidence="7" id="KW-1278">Translocase</keyword>
<dbReference type="CDD" id="cd03225">
    <property type="entry name" value="ABC_cobalt_CbiO_domain1"/>
    <property type="match status" value="1"/>
</dbReference>
<evidence type="ECO:0000256" key="6">
    <source>
        <dbReference type="ARBA" id="ARBA00022840"/>
    </source>
</evidence>
<dbReference type="Pfam" id="PF00005">
    <property type="entry name" value="ABC_tran"/>
    <property type="match status" value="1"/>
</dbReference>
<keyword evidence="8" id="KW-0472">Membrane</keyword>
<evidence type="ECO:0000256" key="2">
    <source>
        <dbReference type="ARBA" id="ARBA00005417"/>
    </source>
</evidence>
<reference evidence="10 11" key="1">
    <citation type="submission" date="2023-09" db="EMBL/GenBank/DDBJ databases">
        <title>Complete Genome and Methylome dissection of Bacillus brevis NEB573 original source of BbsI restriction endonuclease.</title>
        <authorList>
            <person name="Fomenkov A."/>
            <person name="Roberts R.D."/>
        </authorList>
    </citation>
    <scope>NUCLEOTIDE SEQUENCE [LARGE SCALE GENOMIC DNA]</scope>
    <source>
        <strain evidence="10 11">NEB573</strain>
    </source>
</reference>
<dbReference type="GO" id="GO:0005524">
    <property type="term" value="F:ATP binding"/>
    <property type="evidence" value="ECO:0007669"/>
    <property type="project" value="UniProtKB-KW"/>
</dbReference>
<dbReference type="InterPro" id="IPR027417">
    <property type="entry name" value="P-loop_NTPase"/>
</dbReference>
<dbReference type="SMART" id="SM00382">
    <property type="entry name" value="AAA"/>
    <property type="match status" value="1"/>
</dbReference>